<feature type="compositionally biased region" description="Low complexity" evidence="8">
    <location>
        <begin position="24"/>
        <end position="33"/>
    </location>
</feature>
<keyword evidence="4" id="KW-0805">Transcription regulation</keyword>
<dbReference type="InterPro" id="IPR039774">
    <property type="entry name" value="Sin3-like"/>
</dbReference>
<dbReference type="SUPFAM" id="SSF47762">
    <property type="entry name" value="PAH2 domain"/>
    <property type="match status" value="3"/>
</dbReference>
<gene>
    <name evidence="10" type="ORF">M430DRAFT_147832</name>
</gene>
<evidence type="ECO:0000256" key="2">
    <source>
        <dbReference type="ARBA" id="ARBA00022491"/>
    </source>
</evidence>
<evidence type="ECO:0000256" key="5">
    <source>
        <dbReference type="ARBA" id="ARBA00023163"/>
    </source>
</evidence>
<feature type="compositionally biased region" description="Basic and acidic residues" evidence="8">
    <location>
        <begin position="11"/>
        <end position="23"/>
    </location>
</feature>
<feature type="compositionally biased region" description="Polar residues" evidence="8">
    <location>
        <begin position="565"/>
        <end position="584"/>
    </location>
</feature>
<organism evidence="10 11">
    <name type="scientific">Amorphotheca resinae ATCC 22711</name>
    <dbReference type="NCBI Taxonomy" id="857342"/>
    <lineage>
        <taxon>Eukaryota</taxon>
        <taxon>Fungi</taxon>
        <taxon>Dikarya</taxon>
        <taxon>Ascomycota</taxon>
        <taxon>Pezizomycotina</taxon>
        <taxon>Leotiomycetes</taxon>
        <taxon>Helotiales</taxon>
        <taxon>Amorphothecaceae</taxon>
        <taxon>Amorphotheca</taxon>
    </lineage>
</organism>
<feature type="region of interest" description="Disordered" evidence="8">
    <location>
        <begin position="1000"/>
        <end position="1070"/>
    </location>
</feature>
<dbReference type="InterPro" id="IPR036600">
    <property type="entry name" value="PAH_sf"/>
</dbReference>
<feature type="compositionally biased region" description="Low complexity" evidence="8">
    <location>
        <begin position="201"/>
        <end position="213"/>
    </location>
</feature>
<comment type="subcellular location">
    <subcellularLocation>
        <location evidence="1 7">Nucleus</location>
    </subcellularLocation>
</comment>
<feature type="compositionally biased region" description="Low complexity" evidence="8">
    <location>
        <begin position="154"/>
        <end position="181"/>
    </location>
</feature>
<feature type="compositionally biased region" description="Basic and acidic residues" evidence="8">
    <location>
        <begin position="34"/>
        <end position="52"/>
    </location>
</feature>
<dbReference type="GO" id="GO:0000122">
    <property type="term" value="P:negative regulation of transcription by RNA polymerase II"/>
    <property type="evidence" value="ECO:0007669"/>
    <property type="project" value="TreeGrafter"/>
</dbReference>
<evidence type="ECO:0000256" key="3">
    <source>
        <dbReference type="ARBA" id="ARBA00022737"/>
    </source>
</evidence>
<keyword evidence="5" id="KW-0804">Transcription</keyword>
<evidence type="ECO:0000256" key="4">
    <source>
        <dbReference type="ARBA" id="ARBA00023015"/>
    </source>
</evidence>
<dbReference type="OrthoDB" id="10265969at2759"/>
<feature type="compositionally biased region" description="Polar residues" evidence="8">
    <location>
        <begin position="410"/>
        <end position="423"/>
    </location>
</feature>
<feature type="compositionally biased region" description="Low complexity" evidence="8">
    <location>
        <begin position="124"/>
        <end position="139"/>
    </location>
</feature>
<evidence type="ECO:0000313" key="10">
    <source>
        <dbReference type="EMBL" id="PSS08832.1"/>
    </source>
</evidence>
<dbReference type="InParanoid" id="A0A2T3ARH4"/>
<proteinExistence type="predicted"/>
<dbReference type="STRING" id="857342.A0A2T3ARH4"/>
<name>A0A2T3ARH4_AMORE</name>
<feature type="compositionally biased region" description="Polar residues" evidence="8">
    <location>
        <begin position="339"/>
        <end position="349"/>
    </location>
</feature>
<dbReference type="SMART" id="SM00761">
    <property type="entry name" value="HDAC_interact"/>
    <property type="match status" value="1"/>
</dbReference>
<keyword evidence="3" id="KW-0677">Repeat</keyword>
<evidence type="ECO:0000256" key="1">
    <source>
        <dbReference type="ARBA" id="ARBA00004123"/>
    </source>
</evidence>
<evidence type="ECO:0000256" key="7">
    <source>
        <dbReference type="PROSITE-ProRule" id="PRU00810"/>
    </source>
</evidence>
<feature type="compositionally biased region" description="Basic and acidic residues" evidence="8">
    <location>
        <begin position="1032"/>
        <end position="1045"/>
    </location>
</feature>
<dbReference type="Pfam" id="PF08295">
    <property type="entry name" value="Sin3_corepress"/>
    <property type="match status" value="1"/>
</dbReference>
<dbReference type="GO" id="GO:0010628">
    <property type="term" value="P:positive regulation of gene expression"/>
    <property type="evidence" value="ECO:0007669"/>
    <property type="project" value="UniProtKB-ARBA"/>
</dbReference>
<dbReference type="GeneID" id="36571169"/>
<keyword evidence="11" id="KW-1185">Reference proteome</keyword>
<dbReference type="Proteomes" id="UP000241818">
    <property type="component" value="Unassembled WGS sequence"/>
</dbReference>
<dbReference type="InterPro" id="IPR003822">
    <property type="entry name" value="PAH"/>
</dbReference>
<keyword evidence="6 7" id="KW-0539">Nucleus</keyword>
<reference evidence="10 11" key="1">
    <citation type="journal article" date="2018" name="New Phytol.">
        <title>Comparative genomics and transcriptomics depict ericoid mycorrhizal fungi as versatile saprotrophs and plant mutualists.</title>
        <authorList>
            <person name="Martino E."/>
            <person name="Morin E."/>
            <person name="Grelet G.A."/>
            <person name="Kuo A."/>
            <person name="Kohler A."/>
            <person name="Daghino S."/>
            <person name="Barry K.W."/>
            <person name="Cichocki N."/>
            <person name="Clum A."/>
            <person name="Dockter R.B."/>
            <person name="Hainaut M."/>
            <person name="Kuo R.C."/>
            <person name="LaButti K."/>
            <person name="Lindahl B.D."/>
            <person name="Lindquist E.A."/>
            <person name="Lipzen A."/>
            <person name="Khouja H.R."/>
            <person name="Magnuson J."/>
            <person name="Murat C."/>
            <person name="Ohm R.A."/>
            <person name="Singer S.W."/>
            <person name="Spatafora J.W."/>
            <person name="Wang M."/>
            <person name="Veneault-Fourrey C."/>
            <person name="Henrissat B."/>
            <person name="Grigoriev I.V."/>
            <person name="Martin F.M."/>
            <person name="Perotto S."/>
        </authorList>
    </citation>
    <scope>NUCLEOTIDE SEQUENCE [LARGE SCALE GENOMIC DNA]</scope>
    <source>
        <strain evidence="10 11">ATCC 22711</strain>
    </source>
</reference>
<dbReference type="Gene3D" id="1.20.1160.11">
    <property type="entry name" value="Paired amphipathic helix"/>
    <property type="match status" value="3"/>
</dbReference>
<dbReference type="PROSITE" id="PS51477">
    <property type="entry name" value="PAH"/>
    <property type="match status" value="3"/>
</dbReference>
<dbReference type="GO" id="GO:0033698">
    <property type="term" value="C:Rpd3L complex"/>
    <property type="evidence" value="ECO:0007669"/>
    <property type="project" value="UniProtKB-ARBA"/>
</dbReference>
<feature type="compositionally biased region" description="Polar residues" evidence="8">
    <location>
        <begin position="357"/>
        <end position="377"/>
    </location>
</feature>
<dbReference type="FunFam" id="1.20.1160.11:FF:000001">
    <property type="entry name" value="Paired amphipathic helix protein Sin3"/>
    <property type="match status" value="1"/>
</dbReference>
<feature type="region of interest" description="Disordered" evidence="8">
    <location>
        <begin position="311"/>
        <end position="434"/>
    </location>
</feature>
<evidence type="ECO:0000259" key="9">
    <source>
        <dbReference type="SMART" id="SM00761"/>
    </source>
</evidence>
<feature type="region of interest" description="Disordered" evidence="8">
    <location>
        <begin position="528"/>
        <end position="613"/>
    </location>
</feature>
<keyword evidence="2" id="KW-0678">Repressor</keyword>
<accession>A0A2T3ARH4</accession>
<dbReference type="FunCoup" id="A0A2T3ARH4">
    <property type="interactions" value="1045"/>
</dbReference>
<dbReference type="PANTHER" id="PTHR12346:SF0">
    <property type="entry name" value="SIN3A, ISOFORM G"/>
    <property type="match status" value="1"/>
</dbReference>
<feature type="region of interest" description="Disordered" evidence="8">
    <location>
        <begin position="1"/>
        <end position="186"/>
    </location>
</feature>
<dbReference type="Pfam" id="PF16879">
    <property type="entry name" value="Sin3a_C"/>
    <property type="match status" value="1"/>
</dbReference>
<dbReference type="RefSeq" id="XP_024717230.1">
    <property type="nucleotide sequence ID" value="XM_024863088.1"/>
</dbReference>
<sequence>MNNQPHGPAAFDRKREHMDEQTRQRVLQQQQEELAQREREYNERQERDRQQREQYGPAPPHQNNTGSIPIHQPVASRLPGAIHSPGGLLANHGGAPPSGALGAPSGPGNAFGGPLHSDANRSVQHNPQPAAAQLQQHQAFGQSLLGHNSASSNVPLGVPGGPVVAFGGPLQQQQQQQQQQQEAASRLQQIPFGQPVTPAHQIPGAPALGQGGQQPILNDALSYLDQVKVQFADQPDVYNRFLDIMKDFKSQAIDTPGVINRVSELFAGHPNLIQGFNTFLPPGYRIECGTGNDPNTIRVTTPMGTTVQSITGAGRPPLPDNSIGQGGANNAYYAGQRPGNWQQQPQHNIESPEGVFSPQNQSGGPAFNQNQTHSSYEAQQAAAAAHQQQQRGVSQLTSAVATTLGHPPRNAQTPTPGGQSNMNGAGAQPGLEKRGPVEFNHAISYVNKIKNRFQDRPEIYKQFLEILQTYQRESKPIQDVYAQVTFLFNTAPDLLEDFKQFLPESAAQAKAAAAAKAAEEVAALANNTQTPQASHGPRGETKMPPVGNFAVPASTSKENKKRPRNATSTPSGPQPNTVGESSARNMVPVGKRPKLHHNKPITSDAPAVSPTLTPVMPEPLPPTTTSAASSEELAFFDRVKKYIANKSTMNEFLKLCNLFSQDLIDRNVLVHKVSNFIGGNPDLMNWFKAFVNYEGDDEVIDNRPKAPTGKVALSNCRGLGPSYRLLPKRERLKPCSGRDEMCQSVLNDDWASHPTWASEDSGFVAHRKNIFEESLHRIEEERHDYDFNIEANSKVIQLLEPIGQSLLAMDPIERENFRMPTALGGQSQSIYKRVLKKIYGPDRGPEVAADLFKDPCSVLPIVLARLKQKDEEWRFTQREWEKVWNAQTQAMYLKSLDHMGIHVKSSDKKNFAMKHLIDAIKTKHEEQRRQRSIKGRGPRHQFAYEFTDQGVIADVLRFMVLYVTHSSQHNSAERRRICEFFEKFIPTFFDISDELVTDRTGDIDRGTPDDDFDDAAPTELPNGRGRRPGNGKKTDLRRGVLDRARNGTRGRGHKEGSASGSKESTPDVDSVVEDDAGEAAEDQAVTEVTNERWLAVPGAAAIHGTKPLDSEDLELRADQPFKRRWYSLYSNSTIYVFFSIFQTLYRRLKEVKESESDAIADANRAKSAKPAKVIGLLDEKTDYFLADDSEETYYSKTLAIVEDFITGDLEEAKYQDYLRHVYLKKGWQLYTITDLLKSLCRQGVACSSNDVKEKTPDLLEQFYHDRESKETSFNTEINLRKQADKYIKEGELFLIRWIPSKAQATVQWLQKDETTFDLDDMELKDRWQYYVSSFARVEPTEGVPRDRVGRSVLVRNVGSPDAVSEDGLNIPKPLVYLEDLTLRICVNSYKMVYKQPGSEYYIYSNNPLTWDTEKNASAARVRLQKFEDARNEKFREIFHMNNSWMKGLDHDQVQKMTLDCKKWIDEGILPPSANGSTDQASQ</sequence>
<feature type="compositionally biased region" description="Polar residues" evidence="8">
    <location>
        <begin position="391"/>
        <end position="401"/>
    </location>
</feature>
<dbReference type="InterPro" id="IPR031693">
    <property type="entry name" value="Sin3_C"/>
</dbReference>
<dbReference type="FunFam" id="1.20.1160.11:FF:000002">
    <property type="entry name" value="Paired amphipathic helix protein SIN3"/>
    <property type="match status" value="1"/>
</dbReference>
<feature type="compositionally biased region" description="Low complexity" evidence="8">
    <location>
        <begin position="378"/>
        <end position="390"/>
    </location>
</feature>
<dbReference type="PANTHER" id="PTHR12346">
    <property type="entry name" value="SIN3B-RELATED"/>
    <property type="match status" value="1"/>
</dbReference>
<protein>
    <recommendedName>
        <fullName evidence="9">Histone deacetylase interacting domain-containing protein</fullName>
    </recommendedName>
</protein>
<feature type="domain" description="Histone deacetylase interacting" evidence="9">
    <location>
        <begin position="715"/>
        <end position="816"/>
    </location>
</feature>
<dbReference type="FunFam" id="1.20.1160.11:FF:000003">
    <property type="entry name" value="Paired amphipathic helix SIN3-like protein"/>
    <property type="match status" value="1"/>
</dbReference>
<evidence type="ECO:0000313" key="11">
    <source>
        <dbReference type="Proteomes" id="UP000241818"/>
    </source>
</evidence>
<dbReference type="GO" id="GO:0003714">
    <property type="term" value="F:transcription corepressor activity"/>
    <property type="evidence" value="ECO:0007669"/>
    <property type="project" value="InterPro"/>
</dbReference>
<dbReference type="InterPro" id="IPR013194">
    <property type="entry name" value="HDAC_interact_dom"/>
</dbReference>
<dbReference type="Pfam" id="PF02671">
    <property type="entry name" value="PAH"/>
    <property type="match status" value="3"/>
</dbReference>
<feature type="region of interest" description="Disordered" evidence="8">
    <location>
        <begin position="194"/>
        <end position="213"/>
    </location>
</feature>
<evidence type="ECO:0000256" key="8">
    <source>
        <dbReference type="SAM" id="MobiDB-lite"/>
    </source>
</evidence>
<evidence type="ECO:0000256" key="6">
    <source>
        <dbReference type="ARBA" id="ARBA00023242"/>
    </source>
</evidence>
<feature type="compositionally biased region" description="Low complexity" evidence="8">
    <location>
        <begin position="93"/>
        <end position="108"/>
    </location>
</feature>
<dbReference type="EMBL" id="KZ679018">
    <property type="protein sequence ID" value="PSS08832.1"/>
    <property type="molecule type" value="Genomic_DNA"/>
</dbReference>